<dbReference type="AlphaFoldDB" id="K5ZWZ6"/>
<dbReference type="EMBL" id="AGZQ01000002">
    <property type="protein sequence ID" value="EKN16001.1"/>
    <property type="molecule type" value="Genomic_DNA"/>
</dbReference>
<protein>
    <submittedName>
        <fullName evidence="1">Uncharacterized protein</fullName>
    </submittedName>
</protein>
<dbReference type="Proteomes" id="UP000006271">
    <property type="component" value="Unassembled WGS sequence"/>
</dbReference>
<comment type="caution">
    <text evidence="1">The sequence shown here is derived from an EMBL/GenBank/DDBJ whole genome shotgun (WGS) entry which is preliminary data.</text>
</comment>
<sequence length="43" mass="5232">MANIGNYMDKQQFKYWLRINGFRPKQFGTGTKWNPIRLISRKK</sequence>
<reference evidence="1 2" key="1">
    <citation type="submission" date="2012-02" db="EMBL/GenBank/DDBJ databases">
        <title>The Genome Sequence of Parabacteroides merdae CL03T12C32.</title>
        <authorList>
            <consortium name="The Broad Institute Genome Sequencing Platform"/>
            <person name="Earl A."/>
            <person name="Ward D."/>
            <person name="Feldgarden M."/>
            <person name="Gevers D."/>
            <person name="Zitomersky N.L."/>
            <person name="Coyne M.J."/>
            <person name="Comstock L.E."/>
            <person name="Young S.K."/>
            <person name="Zeng Q."/>
            <person name="Gargeya S."/>
            <person name="Fitzgerald M."/>
            <person name="Haas B."/>
            <person name="Abouelleil A."/>
            <person name="Alvarado L."/>
            <person name="Arachchi H.M."/>
            <person name="Berlin A."/>
            <person name="Chapman S.B."/>
            <person name="Gearin G."/>
            <person name="Goldberg J."/>
            <person name="Griggs A."/>
            <person name="Gujja S."/>
            <person name="Hansen M."/>
            <person name="Heiman D."/>
            <person name="Howarth C."/>
            <person name="Larimer J."/>
            <person name="Lui A."/>
            <person name="MacDonald P.J.P."/>
            <person name="McCowen C."/>
            <person name="Montmayeur A."/>
            <person name="Murphy C."/>
            <person name="Neiman D."/>
            <person name="Pearson M."/>
            <person name="Priest M."/>
            <person name="Roberts A."/>
            <person name="Saif S."/>
            <person name="Shea T."/>
            <person name="Sisk P."/>
            <person name="Stolte C."/>
            <person name="Sykes S."/>
            <person name="Wortman J."/>
            <person name="Nusbaum C."/>
            <person name="Birren B."/>
        </authorList>
    </citation>
    <scope>NUCLEOTIDE SEQUENCE [LARGE SCALE GENOMIC DNA]</scope>
    <source>
        <strain evidence="1 2">CL03T12C32</strain>
    </source>
</reference>
<evidence type="ECO:0000313" key="2">
    <source>
        <dbReference type="Proteomes" id="UP000006271"/>
    </source>
</evidence>
<organism evidence="1 2">
    <name type="scientific">Parabacteroides merdae CL03T12C32</name>
    <dbReference type="NCBI Taxonomy" id="999420"/>
    <lineage>
        <taxon>Bacteria</taxon>
        <taxon>Pseudomonadati</taxon>
        <taxon>Bacteroidota</taxon>
        <taxon>Bacteroidia</taxon>
        <taxon>Bacteroidales</taxon>
        <taxon>Tannerellaceae</taxon>
        <taxon>Parabacteroides</taxon>
    </lineage>
</organism>
<accession>K5ZWZ6</accession>
<dbReference type="HOGENOM" id="CLU_3237199_0_0_10"/>
<name>K5ZWZ6_9BACT</name>
<gene>
    <name evidence="1" type="ORF">HMPREF1060_00639</name>
</gene>
<evidence type="ECO:0000313" key="1">
    <source>
        <dbReference type="EMBL" id="EKN16001.1"/>
    </source>
</evidence>
<proteinExistence type="predicted"/>